<protein>
    <submittedName>
        <fullName evidence="2">Uncharacterized protein</fullName>
    </submittedName>
</protein>
<evidence type="ECO:0000313" key="2">
    <source>
        <dbReference type="EMBL" id="QPG94643.1"/>
    </source>
</evidence>
<feature type="region of interest" description="Disordered" evidence="1">
    <location>
        <begin position="392"/>
        <end position="476"/>
    </location>
</feature>
<sequence length="721" mass="79767">MALWPFRRKSVRKRSRSGASPSDNEVAPLCTQTDAGLTRTKSKKARNEPAKLQRRQRTYSFSPGRHDSIRIEGARDNTERENQGGGHAHNSASGNAADWGRTPTLHPTRRKSSKRRREDHDREAEIKAMSAFMPTRSATDSYGRSGSKQSTKRAKTGDLEHHYKPASQLSLPYPDSVLSAMSADSDSVAYKLSALDSLAPRPTLKYNSSTRWTPSRTAVPGAAESTKKPLGDREPIHEDPLDSRKRIDDLADDLDAKDLRELMERDSRRRERKRLQDQERLEKRLARRAERNKREQSEAMKSGSPPPENLERGVMGREMVGLGIDPASTVVTSSKRRDMGNPADDSTESDGTRRTQPLESFHRPETSPEDHHVAQLGGEQIRLLGAGLTEVDKTVSALPKGSKSTLGSEKDRLMDEESGRKNSESSNKTSNRLSFTSLLKWGSRSKRHSGPSSFSNTSREEMQAGANPHNGTQAEALARLQGDDTYYKQAHCLASKSTPIIPKRTKSRFREDLPEFPLSPPDSRMQSPETAPPLPVLAEKSPDMGIGSPSTPPPGHDSPPSPERPRAIATKESHLSMSLASIDSEGSWLSGRVGSVRAPAKQDSLARINRREATHPSDSPTNSTREELAIADDEYLRQFAPDRNPSVMAAGQRPSGEGRPSSDDEESVANENLRWGRVGAKPEVIQYHHHDRDTMRSRQGLLNIDSGDEEDTRMPTPTSPV</sequence>
<accession>A0A7S9KLU3</accession>
<proteinExistence type="predicted"/>
<dbReference type="OrthoDB" id="4152802at2759"/>
<feature type="compositionally biased region" description="Basic and acidic residues" evidence="1">
    <location>
        <begin position="686"/>
        <end position="696"/>
    </location>
</feature>
<evidence type="ECO:0000256" key="1">
    <source>
        <dbReference type="SAM" id="MobiDB-lite"/>
    </source>
</evidence>
<feature type="region of interest" description="Disordered" evidence="1">
    <location>
        <begin position="1"/>
        <end position="172"/>
    </location>
</feature>
<feature type="compositionally biased region" description="Polar residues" evidence="1">
    <location>
        <begin position="424"/>
        <end position="437"/>
    </location>
</feature>
<gene>
    <name evidence="2" type="ORF">C2857_006618</name>
</gene>
<feature type="compositionally biased region" description="Basic and acidic residues" evidence="1">
    <location>
        <begin position="563"/>
        <end position="574"/>
    </location>
</feature>
<feature type="region of interest" description="Disordered" evidence="1">
    <location>
        <begin position="498"/>
        <end position="721"/>
    </location>
</feature>
<reference evidence="2 3" key="1">
    <citation type="journal article" date="2018" name="PLoS Genet.">
        <title>Repeat elements organise 3D genome structure and mediate transcription in the filamentous fungus Epichloe festucae.</title>
        <authorList>
            <person name="Winter D.J."/>
            <person name="Ganley A.R.D."/>
            <person name="Young C.A."/>
            <person name="Liachko I."/>
            <person name="Schardl C.L."/>
            <person name="Dupont P.Y."/>
            <person name="Berry D."/>
            <person name="Ram A."/>
            <person name="Scott B."/>
            <person name="Cox M.P."/>
        </authorList>
    </citation>
    <scope>NUCLEOTIDE SEQUENCE [LARGE SCALE GENOMIC DNA]</scope>
    <source>
        <strain evidence="2 3">Fl1</strain>
    </source>
</reference>
<feature type="compositionally biased region" description="Basic and acidic residues" evidence="1">
    <location>
        <begin position="64"/>
        <end position="82"/>
    </location>
</feature>
<feature type="compositionally biased region" description="Basic and acidic residues" evidence="1">
    <location>
        <begin position="408"/>
        <end position="423"/>
    </location>
</feature>
<dbReference type="Proteomes" id="UP000594364">
    <property type="component" value="Chromosome 1"/>
</dbReference>
<dbReference type="EMBL" id="CP031385">
    <property type="protein sequence ID" value="QPG94643.1"/>
    <property type="molecule type" value="Genomic_DNA"/>
</dbReference>
<dbReference type="AlphaFoldDB" id="A0A7S9KLU3"/>
<feature type="compositionally biased region" description="Basic and acidic residues" evidence="1">
    <location>
        <begin position="360"/>
        <end position="373"/>
    </location>
</feature>
<organism evidence="2 3">
    <name type="scientific">Epichloe festucae (strain Fl1)</name>
    <dbReference type="NCBI Taxonomy" id="877507"/>
    <lineage>
        <taxon>Eukaryota</taxon>
        <taxon>Fungi</taxon>
        <taxon>Dikarya</taxon>
        <taxon>Ascomycota</taxon>
        <taxon>Pezizomycotina</taxon>
        <taxon>Sordariomycetes</taxon>
        <taxon>Hypocreomycetidae</taxon>
        <taxon>Hypocreales</taxon>
        <taxon>Clavicipitaceae</taxon>
        <taxon>Epichloe</taxon>
    </lineage>
</organism>
<keyword evidence="3" id="KW-1185">Reference proteome</keyword>
<feature type="compositionally biased region" description="Basic and acidic residues" evidence="1">
    <location>
        <begin position="225"/>
        <end position="298"/>
    </location>
</feature>
<evidence type="ECO:0000313" key="3">
    <source>
        <dbReference type="Proteomes" id="UP000594364"/>
    </source>
</evidence>
<feature type="compositionally biased region" description="Basic and acidic residues" evidence="1">
    <location>
        <begin position="116"/>
        <end position="126"/>
    </location>
</feature>
<feature type="region of interest" description="Disordered" evidence="1">
    <location>
        <begin position="200"/>
        <end position="378"/>
    </location>
</feature>
<feature type="compositionally biased region" description="Polar residues" evidence="1">
    <location>
        <begin position="205"/>
        <end position="216"/>
    </location>
</feature>
<name>A0A7S9KLU3_EPIFF</name>
<feature type="compositionally biased region" description="Pro residues" evidence="1">
    <location>
        <begin position="550"/>
        <end position="562"/>
    </location>
</feature>
<feature type="compositionally biased region" description="Polar residues" evidence="1">
    <location>
        <begin position="136"/>
        <end position="149"/>
    </location>
</feature>
<feature type="compositionally biased region" description="Basic residues" evidence="1">
    <location>
        <begin position="1"/>
        <end position="16"/>
    </location>
</feature>